<evidence type="ECO:0000259" key="8">
    <source>
        <dbReference type="PROSITE" id="PS50217"/>
    </source>
</evidence>
<feature type="region of interest" description="Disordered" evidence="7">
    <location>
        <begin position="199"/>
        <end position="218"/>
    </location>
</feature>
<evidence type="ECO:0000313" key="10">
    <source>
        <dbReference type="Proteomes" id="UP000734854"/>
    </source>
</evidence>
<evidence type="ECO:0000313" key="9">
    <source>
        <dbReference type="EMBL" id="KAG6467044.1"/>
    </source>
</evidence>
<evidence type="ECO:0000256" key="1">
    <source>
        <dbReference type="ARBA" id="ARBA00004123"/>
    </source>
</evidence>
<comment type="subcellular location">
    <subcellularLocation>
        <location evidence="1">Nucleus</location>
    </subcellularLocation>
</comment>
<reference evidence="9 10" key="1">
    <citation type="submission" date="2020-08" db="EMBL/GenBank/DDBJ databases">
        <title>Plant Genome Project.</title>
        <authorList>
            <person name="Zhang R.-G."/>
        </authorList>
    </citation>
    <scope>NUCLEOTIDE SEQUENCE [LARGE SCALE GENOMIC DNA]</scope>
    <source>
        <tissue evidence="9">Rhizome</tissue>
    </source>
</reference>
<feature type="compositionally biased region" description="Polar residues" evidence="7">
    <location>
        <begin position="206"/>
        <end position="217"/>
    </location>
</feature>
<feature type="region of interest" description="Disordered" evidence="7">
    <location>
        <begin position="99"/>
        <end position="122"/>
    </location>
</feature>
<dbReference type="CDD" id="cd14702">
    <property type="entry name" value="bZIP_plant_GBF1"/>
    <property type="match status" value="1"/>
</dbReference>
<feature type="region of interest" description="Disordered" evidence="7">
    <location>
        <begin position="26"/>
        <end position="72"/>
    </location>
</feature>
<keyword evidence="6" id="KW-0539">Nucleus</keyword>
<keyword evidence="5" id="KW-0804">Transcription</keyword>
<evidence type="ECO:0000256" key="3">
    <source>
        <dbReference type="ARBA" id="ARBA00023015"/>
    </source>
</evidence>
<dbReference type="SMART" id="SM00338">
    <property type="entry name" value="BRLZ"/>
    <property type="match status" value="1"/>
</dbReference>
<evidence type="ECO:0000256" key="5">
    <source>
        <dbReference type="ARBA" id="ARBA00023163"/>
    </source>
</evidence>
<dbReference type="InterPro" id="IPR046347">
    <property type="entry name" value="bZIP_sf"/>
</dbReference>
<comment type="similarity">
    <text evidence="2">Belongs to the bZIP family.</text>
</comment>
<keyword evidence="3" id="KW-0805">Transcription regulation</keyword>
<dbReference type="InterPro" id="IPR045314">
    <property type="entry name" value="bZIP_plant_GBF1"/>
</dbReference>
<keyword evidence="4" id="KW-0238">DNA-binding</keyword>
<dbReference type="SUPFAM" id="SSF57959">
    <property type="entry name" value="Leucine zipper domain"/>
    <property type="match status" value="1"/>
</dbReference>
<accession>A0A8J5CQG4</accession>
<dbReference type="EMBL" id="JACMSC010000095">
    <property type="protein sequence ID" value="KAG6467044.1"/>
    <property type="molecule type" value="Genomic_DNA"/>
</dbReference>
<dbReference type="PROSITE" id="PS50217">
    <property type="entry name" value="BZIP"/>
    <property type="match status" value="1"/>
</dbReference>
<name>A0A8J5CQG4_ZINOF</name>
<feature type="domain" description="BZIP" evidence="8">
    <location>
        <begin position="125"/>
        <end position="188"/>
    </location>
</feature>
<dbReference type="PANTHER" id="PTHR45967:SF28">
    <property type="entry name" value="BASIC-LEUCINE ZIPPER (BZIP) TRANSCRIPTION FACTOR FAMILY PROTEIN"/>
    <property type="match status" value="1"/>
</dbReference>
<evidence type="ECO:0000256" key="2">
    <source>
        <dbReference type="ARBA" id="ARBA00007163"/>
    </source>
</evidence>
<dbReference type="Proteomes" id="UP000734854">
    <property type="component" value="Unassembled WGS sequence"/>
</dbReference>
<protein>
    <recommendedName>
        <fullName evidence="8">BZIP domain-containing protein</fullName>
    </recommendedName>
</protein>
<proteinExistence type="inferred from homology"/>
<keyword evidence="10" id="KW-1185">Reference proteome</keyword>
<dbReference type="GO" id="GO:0003700">
    <property type="term" value="F:DNA-binding transcription factor activity"/>
    <property type="evidence" value="ECO:0007669"/>
    <property type="project" value="InterPro"/>
</dbReference>
<evidence type="ECO:0000256" key="4">
    <source>
        <dbReference type="ARBA" id="ARBA00023125"/>
    </source>
</evidence>
<evidence type="ECO:0000256" key="7">
    <source>
        <dbReference type="SAM" id="MobiDB-lite"/>
    </source>
</evidence>
<organism evidence="9 10">
    <name type="scientific">Zingiber officinale</name>
    <name type="common">Ginger</name>
    <name type="synonym">Amomum zingiber</name>
    <dbReference type="NCBI Taxonomy" id="94328"/>
    <lineage>
        <taxon>Eukaryota</taxon>
        <taxon>Viridiplantae</taxon>
        <taxon>Streptophyta</taxon>
        <taxon>Embryophyta</taxon>
        <taxon>Tracheophyta</taxon>
        <taxon>Spermatophyta</taxon>
        <taxon>Magnoliopsida</taxon>
        <taxon>Liliopsida</taxon>
        <taxon>Zingiberales</taxon>
        <taxon>Zingiberaceae</taxon>
        <taxon>Zingiber</taxon>
    </lineage>
</organism>
<sequence>MASPPPPPPCEMAEMELAAAQALAHLAGAAATEGGGEGSSSRKRIKSESPPMAQPRSVHFRPDQEVTSSAPGYSRDYIADRVEELIDINQNFEMIKPSVKIPSTSSPSFSRSTRVKQNLTEAEKEERRLRRVLANRESARQTIRRRQALREELTKKVVDLSMENENMKLEKDLAMKEYLSLKDANEKLKEQIARAMRLEDEKNPDVATSKSESSTPLISKPQLITYEKTPVLSVMYPIPQDTTVFEQGGSSYISGSMPTHYMPCSWYYPLPREVSGSTMYSESTQSKDVEQIGSELELKLPRNQLDVMERLSFQGDRRAPKDPATMVAAKEVLRPSPERSTSCHEISLCHDKDKDKDIAEELQGYCTWPPDKVSSSMTATTRTAADARKRRKEITKLKQLHGRHTG</sequence>
<dbReference type="GO" id="GO:0043565">
    <property type="term" value="F:sequence-specific DNA binding"/>
    <property type="evidence" value="ECO:0007669"/>
    <property type="project" value="InterPro"/>
</dbReference>
<dbReference type="AlphaFoldDB" id="A0A8J5CQG4"/>
<gene>
    <name evidence="9" type="ORF">ZIOFF_075144</name>
</gene>
<comment type="caution">
    <text evidence="9">The sequence shown here is derived from an EMBL/GenBank/DDBJ whole genome shotgun (WGS) entry which is preliminary data.</text>
</comment>
<dbReference type="GO" id="GO:0005634">
    <property type="term" value="C:nucleus"/>
    <property type="evidence" value="ECO:0007669"/>
    <property type="project" value="UniProtKB-SubCell"/>
</dbReference>
<dbReference type="InterPro" id="IPR044827">
    <property type="entry name" value="GBF-like"/>
</dbReference>
<feature type="compositionally biased region" description="Low complexity" evidence="7">
    <location>
        <begin position="99"/>
        <end position="116"/>
    </location>
</feature>
<evidence type="ECO:0000256" key="6">
    <source>
        <dbReference type="ARBA" id="ARBA00023242"/>
    </source>
</evidence>
<dbReference type="PANTHER" id="PTHR45967">
    <property type="entry name" value="G-BOX-BINDING FACTOR 3-RELATED"/>
    <property type="match status" value="1"/>
</dbReference>
<feature type="region of interest" description="Disordered" evidence="7">
    <location>
        <begin position="370"/>
        <end position="389"/>
    </location>
</feature>
<dbReference type="InterPro" id="IPR004827">
    <property type="entry name" value="bZIP"/>
</dbReference>